<proteinExistence type="predicted"/>
<sequence length="453" mass="51148">MPLIPENQVIGGRDAETPRIREGEDDPLALKGAEKETYKRADADPFWTRVTLDMTLEDMVEAFAINSVQIYAIYDFLNAIALKGIIYDGHSLEQSNRERRIGMDRVKGFERKVSDLEAANMKLIETNEIGTMTTELADLVDGEGNVIPNVKEKIIKEFWVTTNSEDESADEDSEESESSIAGSQDVLGKHMAEASEAMVGDQALFYRPDNFPMLSLEEPKVRQVEGVAGDQSRTNLANTPCLGRKFQEVIRFLMRDGTVELELDVYKYYHKLKIVAGQFKETIRATLALQYAITLFHRCFEDVFVYARRYSPTMESFLALDDLINKEEKTKKMKRLEIVLPGTDLLPVSSGITTSTPKQRLKGVSPVDLFGVVLTLVNTLPKIRGNFLAWAKGIPTIYQEEEGSDFVFCSSLFQGLFVLSDLEDLFESIFMVVQYPRDSTCCKTSAWEILRDV</sequence>
<comment type="caution">
    <text evidence="1">The sequence shown here is derived from an EMBL/GenBank/DDBJ whole genome shotgun (WGS) entry which is preliminary data.</text>
</comment>
<reference evidence="2" key="1">
    <citation type="journal article" date="2023" name="Nat. Plants">
        <title>Single-cell RNA sequencing provides a high-resolution roadmap for understanding the multicellular compartmentation of specialized metabolism.</title>
        <authorList>
            <person name="Sun S."/>
            <person name="Shen X."/>
            <person name="Li Y."/>
            <person name="Li Y."/>
            <person name="Wang S."/>
            <person name="Li R."/>
            <person name="Zhang H."/>
            <person name="Shen G."/>
            <person name="Guo B."/>
            <person name="Wei J."/>
            <person name="Xu J."/>
            <person name="St-Pierre B."/>
            <person name="Chen S."/>
            <person name="Sun C."/>
        </authorList>
    </citation>
    <scope>NUCLEOTIDE SEQUENCE [LARGE SCALE GENOMIC DNA]</scope>
</reference>
<name>A0ACB9ZRK5_CATRO</name>
<organism evidence="1 2">
    <name type="scientific">Catharanthus roseus</name>
    <name type="common">Madagascar periwinkle</name>
    <name type="synonym">Vinca rosea</name>
    <dbReference type="NCBI Taxonomy" id="4058"/>
    <lineage>
        <taxon>Eukaryota</taxon>
        <taxon>Viridiplantae</taxon>
        <taxon>Streptophyta</taxon>
        <taxon>Embryophyta</taxon>
        <taxon>Tracheophyta</taxon>
        <taxon>Spermatophyta</taxon>
        <taxon>Magnoliopsida</taxon>
        <taxon>eudicotyledons</taxon>
        <taxon>Gunneridae</taxon>
        <taxon>Pentapetalae</taxon>
        <taxon>asterids</taxon>
        <taxon>lamiids</taxon>
        <taxon>Gentianales</taxon>
        <taxon>Apocynaceae</taxon>
        <taxon>Rauvolfioideae</taxon>
        <taxon>Vinceae</taxon>
        <taxon>Catharanthinae</taxon>
        <taxon>Catharanthus</taxon>
    </lineage>
</organism>
<dbReference type="Proteomes" id="UP001060085">
    <property type="component" value="Linkage Group LG08"/>
</dbReference>
<protein>
    <submittedName>
        <fullName evidence="1">Uncharacterized protein</fullName>
    </submittedName>
</protein>
<evidence type="ECO:0000313" key="1">
    <source>
        <dbReference type="EMBL" id="KAI5650362.1"/>
    </source>
</evidence>
<evidence type="ECO:0000313" key="2">
    <source>
        <dbReference type="Proteomes" id="UP001060085"/>
    </source>
</evidence>
<dbReference type="EMBL" id="CM044708">
    <property type="protein sequence ID" value="KAI5650362.1"/>
    <property type="molecule type" value="Genomic_DNA"/>
</dbReference>
<gene>
    <name evidence="1" type="ORF">M9H77_36367</name>
</gene>
<keyword evidence="2" id="KW-1185">Reference proteome</keyword>
<accession>A0ACB9ZRK5</accession>